<dbReference type="Pfam" id="PF00343">
    <property type="entry name" value="Phosphorylase"/>
    <property type="match status" value="1"/>
</dbReference>
<gene>
    <name evidence="2" type="ORF">S12H4_38261</name>
</gene>
<dbReference type="EMBL" id="BARW01023011">
    <property type="protein sequence ID" value="GAI90766.1"/>
    <property type="molecule type" value="Genomic_DNA"/>
</dbReference>
<protein>
    <recommendedName>
        <fullName evidence="3">Alpha-glucan phosphorylase</fullName>
    </recommendedName>
</protein>
<dbReference type="GO" id="GO:0008184">
    <property type="term" value="F:glycogen phosphorylase activity"/>
    <property type="evidence" value="ECO:0007669"/>
    <property type="project" value="InterPro"/>
</dbReference>
<accession>X1THC3</accession>
<dbReference type="SUPFAM" id="SSF53756">
    <property type="entry name" value="UDP-Glycosyltransferase/glycogen phosphorylase"/>
    <property type="match status" value="1"/>
</dbReference>
<dbReference type="InterPro" id="IPR000811">
    <property type="entry name" value="Glyco_trans_35"/>
</dbReference>
<comment type="caution">
    <text evidence="2">The sequence shown here is derived from an EMBL/GenBank/DDBJ whole genome shotgun (WGS) entry which is preliminary data.</text>
</comment>
<dbReference type="InterPro" id="IPR011834">
    <property type="entry name" value="Agluc_phsphrylas"/>
</dbReference>
<evidence type="ECO:0000256" key="1">
    <source>
        <dbReference type="ARBA" id="ARBA00006047"/>
    </source>
</evidence>
<dbReference type="InterPro" id="IPR052182">
    <property type="entry name" value="Glycogen/Maltodextrin_Phosph"/>
</dbReference>
<dbReference type="GO" id="GO:0005975">
    <property type="term" value="P:carbohydrate metabolic process"/>
    <property type="evidence" value="ECO:0007669"/>
    <property type="project" value="InterPro"/>
</dbReference>
<name>X1THC3_9ZZZZ</name>
<dbReference type="PANTHER" id="PTHR42655:SF1">
    <property type="entry name" value="GLYCOGEN PHOSPHORYLASE"/>
    <property type="match status" value="1"/>
</dbReference>
<dbReference type="PANTHER" id="PTHR42655">
    <property type="entry name" value="GLYCOGEN PHOSPHORYLASE"/>
    <property type="match status" value="1"/>
</dbReference>
<feature type="non-terminal residue" evidence="2">
    <location>
        <position position="266"/>
    </location>
</feature>
<comment type="similarity">
    <text evidence="1">Belongs to the glycogen phosphorylase family.</text>
</comment>
<feature type="non-terminal residue" evidence="2">
    <location>
        <position position="1"/>
    </location>
</feature>
<organism evidence="2">
    <name type="scientific">marine sediment metagenome</name>
    <dbReference type="NCBI Taxonomy" id="412755"/>
    <lineage>
        <taxon>unclassified sequences</taxon>
        <taxon>metagenomes</taxon>
        <taxon>ecological metagenomes</taxon>
    </lineage>
</organism>
<dbReference type="AlphaFoldDB" id="X1THC3"/>
<dbReference type="NCBIfam" id="TIGR02094">
    <property type="entry name" value="more_P_ylases"/>
    <property type="match status" value="1"/>
</dbReference>
<evidence type="ECO:0000313" key="2">
    <source>
        <dbReference type="EMBL" id="GAI90766.1"/>
    </source>
</evidence>
<evidence type="ECO:0008006" key="3">
    <source>
        <dbReference type="Google" id="ProtNLM"/>
    </source>
</evidence>
<dbReference type="Gene3D" id="3.40.50.2000">
    <property type="entry name" value="Glycogen Phosphorylase B"/>
    <property type="match status" value="1"/>
</dbReference>
<sequence>DFYSMPIELVRKESGRPLTISVEYPGRCVVAQVWCVWVGRVKLYLLDTNVPANSPADRMITCSLYGGDRELRIRQEIMLGIGGLKALTAMDITPTVCHMNEGHAAFMALERIRELRTAKNMTFDEAMEATRAGNVFTMHTSVKAGLDEFHVGLMDKYFGGYFPKLGINRNRFLSLGRMLPDDDCESFKMPILALRLSGYTNGVSKLHGRISRGIWGSIWPGVPLDEVPIISITNGIHIKNWLSDEMNSLYERYLGPNWADEIIDES</sequence>
<reference evidence="2" key="1">
    <citation type="journal article" date="2014" name="Front. Microbiol.">
        <title>High frequency of phylogenetically diverse reductive dehalogenase-homologous genes in deep subseafloor sedimentary metagenomes.</title>
        <authorList>
            <person name="Kawai M."/>
            <person name="Futagami T."/>
            <person name="Toyoda A."/>
            <person name="Takaki Y."/>
            <person name="Nishi S."/>
            <person name="Hori S."/>
            <person name="Arai W."/>
            <person name="Tsubouchi T."/>
            <person name="Morono Y."/>
            <person name="Uchiyama I."/>
            <person name="Ito T."/>
            <person name="Fujiyama A."/>
            <person name="Inagaki F."/>
            <person name="Takami H."/>
        </authorList>
    </citation>
    <scope>NUCLEOTIDE SEQUENCE</scope>
    <source>
        <strain evidence="2">Expedition CK06-06</strain>
    </source>
</reference>
<dbReference type="GO" id="GO:0030170">
    <property type="term" value="F:pyridoxal phosphate binding"/>
    <property type="evidence" value="ECO:0007669"/>
    <property type="project" value="InterPro"/>
</dbReference>
<proteinExistence type="inferred from homology"/>